<dbReference type="Proteomes" id="UP001519460">
    <property type="component" value="Unassembled WGS sequence"/>
</dbReference>
<reference evidence="1 2" key="1">
    <citation type="journal article" date="2023" name="Sci. Data">
        <title>Genome assembly of the Korean intertidal mud-creeper Batillaria attramentaria.</title>
        <authorList>
            <person name="Patra A.K."/>
            <person name="Ho P.T."/>
            <person name="Jun S."/>
            <person name="Lee S.J."/>
            <person name="Kim Y."/>
            <person name="Won Y.J."/>
        </authorList>
    </citation>
    <scope>NUCLEOTIDE SEQUENCE [LARGE SCALE GENOMIC DNA]</scope>
    <source>
        <strain evidence="1">Wonlab-2016</strain>
    </source>
</reference>
<evidence type="ECO:0000313" key="2">
    <source>
        <dbReference type="Proteomes" id="UP001519460"/>
    </source>
</evidence>
<sequence length="230" mass="26714">MCLVCIIHRAGKELLEVVTGGAQMTAWPLAHTVIPILLLCTKRVSSVSMIECALQDACKKRRFYHCDCVCITRDAIPDKRHCSHECETHDSTTAGDGVCEYARTVTWQGLNHIGRRLVIIEYWRPDLLQFWAHRHIKYIILAHNLLTFQENDKSTKKPTQKGTQEDIEEFVTMYHLQKLFHYQEGRAHPSFPAMQLSSPTQRATIKDPNKLKEALQRYSYNRDLRRRILP</sequence>
<accession>A0ABD0K1U1</accession>
<dbReference type="AlphaFoldDB" id="A0ABD0K1U1"/>
<keyword evidence="2" id="KW-1185">Reference proteome</keyword>
<name>A0ABD0K1U1_9CAEN</name>
<evidence type="ECO:0000313" key="1">
    <source>
        <dbReference type="EMBL" id="KAK7481047.1"/>
    </source>
</evidence>
<organism evidence="1 2">
    <name type="scientific">Batillaria attramentaria</name>
    <dbReference type="NCBI Taxonomy" id="370345"/>
    <lineage>
        <taxon>Eukaryota</taxon>
        <taxon>Metazoa</taxon>
        <taxon>Spiralia</taxon>
        <taxon>Lophotrochozoa</taxon>
        <taxon>Mollusca</taxon>
        <taxon>Gastropoda</taxon>
        <taxon>Caenogastropoda</taxon>
        <taxon>Sorbeoconcha</taxon>
        <taxon>Cerithioidea</taxon>
        <taxon>Batillariidae</taxon>
        <taxon>Batillaria</taxon>
    </lineage>
</organism>
<proteinExistence type="predicted"/>
<gene>
    <name evidence="1" type="ORF">BaRGS_00027683</name>
</gene>
<comment type="caution">
    <text evidence="1">The sequence shown here is derived from an EMBL/GenBank/DDBJ whole genome shotgun (WGS) entry which is preliminary data.</text>
</comment>
<protein>
    <submittedName>
        <fullName evidence="1">Uncharacterized protein</fullName>
    </submittedName>
</protein>
<dbReference type="EMBL" id="JACVVK020000268">
    <property type="protein sequence ID" value="KAK7481047.1"/>
    <property type="molecule type" value="Genomic_DNA"/>
</dbReference>